<name>A0A6C0D8M0_9ZZZZ</name>
<evidence type="ECO:0000259" key="1">
    <source>
        <dbReference type="Pfam" id="PF08719"/>
    </source>
</evidence>
<dbReference type="EMBL" id="MN739563">
    <property type="protein sequence ID" value="QHT13138.1"/>
    <property type="molecule type" value="Genomic_DNA"/>
</dbReference>
<dbReference type="SUPFAM" id="SSF143990">
    <property type="entry name" value="YbiA-like"/>
    <property type="match status" value="1"/>
</dbReference>
<dbReference type="InterPro" id="IPR012816">
    <property type="entry name" value="NADAR"/>
</dbReference>
<organism evidence="2">
    <name type="scientific">viral metagenome</name>
    <dbReference type="NCBI Taxonomy" id="1070528"/>
    <lineage>
        <taxon>unclassified sequences</taxon>
        <taxon>metagenomes</taxon>
        <taxon>organismal metagenomes</taxon>
    </lineage>
</organism>
<dbReference type="AlphaFoldDB" id="A0A6C0D8M0"/>
<dbReference type="CDD" id="cd15457">
    <property type="entry name" value="NADAR"/>
    <property type="match status" value="1"/>
</dbReference>
<proteinExistence type="predicted"/>
<protein>
    <recommendedName>
        <fullName evidence="1">NADAR domain-containing protein</fullName>
    </recommendedName>
</protein>
<feature type="domain" description="NADAR" evidence="1">
    <location>
        <begin position="26"/>
        <end position="156"/>
    </location>
</feature>
<dbReference type="NCBIfam" id="TIGR02464">
    <property type="entry name" value="ribofla_fusion"/>
    <property type="match status" value="1"/>
</dbReference>
<evidence type="ECO:0000313" key="2">
    <source>
        <dbReference type="EMBL" id="QHT13138.1"/>
    </source>
</evidence>
<accession>A0A6C0D8M0</accession>
<reference evidence="2" key="1">
    <citation type="journal article" date="2020" name="Nature">
        <title>Giant virus diversity and host interactions through global metagenomics.</title>
        <authorList>
            <person name="Schulz F."/>
            <person name="Roux S."/>
            <person name="Paez-Espino D."/>
            <person name="Jungbluth S."/>
            <person name="Walsh D.A."/>
            <person name="Denef V.J."/>
            <person name="McMahon K.D."/>
            <person name="Konstantinidis K.T."/>
            <person name="Eloe-Fadrosh E.A."/>
            <person name="Kyrpides N.C."/>
            <person name="Woyke T."/>
        </authorList>
    </citation>
    <scope>NUCLEOTIDE SEQUENCE</scope>
    <source>
        <strain evidence="2">GVMAG-M-3300023174-131</strain>
    </source>
</reference>
<sequence>MSSIDNHIINDKINYVGIIRFNQQCHNWLSHKYICNITIDNIKYNSVEQYLIFKKAELFNDERIMKAVMIAMDPLDMHYLGRRIENYVDEDWVKIRGEVSYIGNKHKFLQNPDLYKKLFETKFNKLIYYADDLVWGCNPDDKGENLLGKTIMRVRENDMLSMTNIYFYNKYNDFAACEKSKYIVNEDDYNFCEMNNIDFFIKYIV</sequence>
<dbReference type="Gene3D" id="1.10.357.40">
    <property type="entry name" value="YbiA-like"/>
    <property type="match status" value="1"/>
</dbReference>
<dbReference type="InterPro" id="IPR037238">
    <property type="entry name" value="YbiA-like_sf"/>
</dbReference>
<dbReference type="Pfam" id="PF08719">
    <property type="entry name" value="NADAR"/>
    <property type="match status" value="1"/>
</dbReference>